<dbReference type="Proteomes" id="UP001527925">
    <property type="component" value="Unassembled WGS sequence"/>
</dbReference>
<evidence type="ECO:0000313" key="4">
    <source>
        <dbReference type="EMBL" id="KAL2913628.1"/>
    </source>
</evidence>
<dbReference type="Pfam" id="PF26116">
    <property type="entry name" value="FAM13A"/>
    <property type="match status" value="1"/>
</dbReference>
<feature type="region of interest" description="Disordered" evidence="2">
    <location>
        <begin position="76"/>
        <end position="108"/>
    </location>
</feature>
<protein>
    <submittedName>
        <fullName evidence="4">Protein fam13b</fullName>
    </submittedName>
</protein>
<gene>
    <name evidence="4" type="primary">FAM13B</name>
    <name evidence="4" type="ORF">HK105_206930</name>
</gene>
<feature type="compositionally biased region" description="Polar residues" evidence="2">
    <location>
        <begin position="86"/>
        <end position="108"/>
    </location>
</feature>
<keyword evidence="1" id="KW-0175">Coiled coil</keyword>
<keyword evidence="5" id="KW-1185">Reference proteome</keyword>
<evidence type="ECO:0000256" key="2">
    <source>
        <dbReference type="SAM" id="MobiDB-lite"/>
    </source>
</evidence>
<organism evidence="4 5">
    <name type="scientific">Polyrhizophydium stewartii</name>
    <dbReference type="NCBI Taxonomy" id="2732419"/>
    <lineage>
        <taxon>Eukaryota</taxon>
        <taxon>Fungi</taxon>
        <taxon>Fungi incertae sedis</taxon>
        <taxon>Chytridiomycota</taxon>
        <taxon>Chytridiomycota incertae sedis</taxon>
        <taxon>Chytridiomycetes</taxon>
        <taxon>Rhizophydiales</taxon>
        <taxon>Rhizophydiales incertae sedis</taxon>
        <taxon>Polyrhizophydium</taxon>
    </lineage>
</organism>
<dbReference type="InterPro" id="IPR059029">
    <property type="entry name" value="FAM13A_dom"/>
</dbReference>
<proteinExistence type="predicted"/>
<name>A0ABR4N264_9FUNG</name>
<dbReference type="PANTHER" id="PTHR15904:SF17">
    <property type="entry name" value="RHO-GAP DOMAIN-CONTAINING PROTEIN"/>
    <property type="match status" value="1"/>
</dbReference>
<feature type="domain" description="FAM13A-like" evidence="3">
    <location>
        <begin position="384"/>
        <end position="443"/>
    </location>
</feature>
<feature type="coiled-coil region" evidence="1">
    <location>
        <begin position="385"/>
        <end position="443"/>
    </location>
</feature>
<dbReference type="InterPro" id="IPR039102">
    <property type="entry name" value="FAM13"/>
</dbReference>
<dbReference type="EMBL" id="JADGIZ020000044">
    <property type="protein sequence ID" value="KAL2913628.1"/>
    <property type="molecule type" value="Genomic_DNA"/>
</dbReference>
<evidence type="ECO:0000256" key="1">
    <source>
        <dbReference type="SAM" id="Coils"/>
    </source>
</evidence>
<evidence type="ECO:0000259" key="3">
    <source>
        <dbReference type="Pfam" id="PF26116"/>
    </source>
</evidence>
<comment type="caution">
    <text evidence="4">The sequence shown here is derived from an EMBL/GenBank/DDBJ whole genome shotgun (WGS) entry which is preliminary data.</text>
</comment>
<sequence length="451" mass="50262">MDMITVTACILKQWMRELTDGIVPKEYFEAFANAKELFVKESMATNNIMQVLLEKYAEIFTSEHILPVPGYSGSPPGDSCSPRVCSPTSFASSRSTPEPSGSVVPSDSQQKIITGLVQESVNVILFGNAAKQPNLHTSIPPSAAPEAVVKVRPADSSLALLRSQITDARTLRNWEAVNSELNAARSQTDGVRSDIEVNGYLQVDFSPTPSHPNMSKDILITNIIEIPTIASASQGSLCCAAITNSDIVATGKRPLDISDHSLAQRYRELKDMIRELQKRPKKLAVKAELAQLKRHYSASKKPGQKSPMAREEKAVMRTLFEWYHQLKATQEAKGRSPSTSEQAEIESGRALIPVMPLEHGNAGHSDAPKALNPASPQNDVDDVRYKTMRQEKKQLQVRLHQYLTEFQKENGRMAQTPEDWAPVRAEYKQYKILRKELEAVERRRSDRRDGE</sequence>
<reference evidence="4 5" key="1">
    <citation type="submission" date="2023-09" db="EMBL/GenBank/DDBJ databases">
        <title>Pangenome analysis of Batrachochytrium dendrobatidis and related Chytrids.</title>
        <authorList>
            <person name="Yacoub M.N."/>
            <person name="Stajich J.E."/>
            <person name="James T.Y."/>
        </authorList>
    </citation>
    <scope>NUCLEOTIDE SEQUENCE [LARGE SCALE GENOMIC DNA]</scope>
    <source>
        <strain evidence="4 5">JEL0888</strain>
    </source>
</reference>
<dbReference type="PANTHER" id="PTHR15904">
    <property type="entry name" value="FAM13"/>
    <property type="match status" value="1"/>
</dbReference>
<evidence type="ECO:0000313" key="5">
    <source>
        <dbReference type="Proteomes" id="UP001527925"/>
    </source>
</evidence>
<accession>A0ABR4N264</accession>